<feature type="domain" description="HAT C-terminal dimerisation" evidence="1">
    <location>
        <begin position="165"/>
        <end position="227"/>
    </location>
</feature>
<gene>
    <name evidence="2" type="ORF">AFUS01_LOCUS37536</name>
</gene>
<dbReference type="Pfam" id="PF05699">
    <property type="entry name" value="Dimer_Tnp_hAT"/>
    <property type="match status" value="1"/>
</dbReference>
<comment type="caution">
    <text evidence="2">The sequence shown here is derived from an EMBL/GenBank/DDBJ whole genome shotgun (WGS) entry which is preliminary data.</text>
</comment>
<dbReference type="GO" id="GO:0046983">
    <property type="term" value="F:protein dimerization activity"/>
    <property type="evidence" value="ECO:0007669"/>
    <property type="project" value="InterPro"/>
</dbReference>
<dbReference type="AlphaFoldDB" id="A0A8J2LSS7"/>
<dbReference type="PANTHER" id="PTHR23272:SF184">
    <property type="entry name" value="OS03G0311250 PROTEIN"/>
    <property type="match status" value="1"/>
</dbReference>
<dbReference type="InterPro" id="IPR008906">
    <property type="entry name" value="HATC_C_dom"/>
</dbReference>
<evidence type="ECO:0000313" key="2">
    <source>
        <dbReference type="EMBL" id="CAG7827555.1"/>
    </source>
</evidence>
<dbReference type="Proteomes" id="UP000708208">
    <property type="component" value="Unassembled WGS sequence"/>
</dbReference>
<evidence type="ECO:0000313" key="3">
    <source>
        <dbReference type="Proteomes" id="UP000708208"/>
    </source>
</evidence>
<accession>A0A8J2LSS7</accession>
<protein>
    <recommendedName>
        <fullName evidence="1">HAT C-terminal dimerisation domain-containing protein</fullName>
    </recommendedName>
</protein>
<reference evidence="2" key="1">
    <citation type="submission" date="2021-06" db="EMBL/GenBank/DDBJ databases">
        <authorList>
            <person name="Hodson N. C."/>
            <person name="Mongue J. A."/>
            <person name="Jaron S. K."/>
        </authorList>
    </citation>
    <scope>NUCLEOTIDE SEQUENCE</scope>
</reference>
<evidence type="ECO:0000259" key="1">
    <source>
        <dbReference type="Pfam" id="PF05699"/>
    </source>
</evidence>
<dbReference type="OrthoDB" id="117690at2759"/>
<organism evidence="2 3">
    <name type="scientific">Allacma fusca</name>
    <dbReference type="NCBI Taxonomy" id="39272"/>
    <lineage>
        <taxon>Eukaryota</taxon>
        <taxon>Metazoa</taxon>
        <taxon>Ecdysozoa</taxon>
        <taxon>Arthropoda</taxon>
        <taxon>Hexapoda</taxon>
        <taxon>Collembola</taxon>
        <taxon>Symphypleona</taxon>
        <taxon>Sminthuridae</taxon>
        <taxon>Allacma</taxon>
    </lineage>
</organism>
<dbReference type="EMBL" id="CAJVCH010543981">
    <property type="protein sequence ID" value="CAG7827555.1"/>
    <property type="molecule type" value="Genomic_DNA"/>
</dbReference>
<keyword evidence="3" id="KW-1185">Reference proteome</keyword>
<sequence length="239" mass="27482">MKSDPGLSILTLTEAEWTFVKGMVTFLEPFSVLTDRVSKQHVPLMSLTAAIFIEMYNHLESYQEESQYDLGIIKAAKLACEKLNVYYPKTAGLVYVLGIVLDPRCKLDWHKSVGFDKLVPNYRRTILSYFKSHYMTSAENVIEEPNDDDLIQRQMKKARFDSRNEFEKYLSGNPCRLVEGENGVLSWWKEHENDYPTLSKLARDFLGVSATGVPEECMFSMGHSSYNLDESASIWRFSD</sequence>
<proteinExistence type="predicted"/>
<dbReference type="PANTHER" id="PTHR23272">
    <property type="entry name" value="BED FINGER-RELATED"/>
    <property type="match status" value="1"/>
</dbReference>
<name>A0A8J2LSS7_9HEXA</name>